<reference evidence="1 2" key="1">
    <citation type="submission" date="2019-11" db="EMBL/GenBank/DDBJ databases">
        <title>Strigops habroptila (kakapo) genome, bStrHab1, primary haplotype, v2.</title>
        <authorList>
            <person name="Jarvis E.D."/>
            <person name="Howard J."/>
            <person name="Rhie A."/>
            <person name="Phillippy A."/>
            <person name="Korlach J."/>
            <person name="Digby A."/>
            <person name="Iorns D."/>
            <person name="Eason D."/>
            <person name="Robertson B."/>
            <person name="Raemaekers T."/>
            <person name="Howe K."/>
            <person name="Lewin H."/>
            <person name="Damas J."/>
            <person name="Hastie A."/>
            <person name="Tracey A."/>
            <person name="Chow W."/>
            <person name="Fedrigo O."/>
        </authorList>
    </citation>
    <scope>NUCLEOTIDE SEQUENCE [LARGE SCALE GENOMIC DNA]</scope>
</reference>
<keyword evidence="2" id="KW-1185">Reference proteome</keyword>
<evidence type="ECO:0000313" key="1">
    <source>
        <dbReference type="Ensembl" id="ENSSHBP00005024337.1"/>
    </source>
</evidence>
<dbReference type="AlphaFoldDB" id="A0A672VCT4"/>
<dbReference type="Ensembl" id="ENSSHBT00005028956.1">
    <property type="protein sequence ID" value="ENSSHBP00005024337.1"/>
    <property type="gene ID" value="ENSSHBG00005020269.1"/>
</dbReference>
<dbReference type="Proteomes" id="UP000472266">
    <property type="component" value="Chromosome 6"/>
</dbReference>
<dbReference type="InParanoid" id="A0A672VCT4"/>
<protein>
    <recommendedName>
        <fullName evidence="3">Tubulin gamma complex associated protein 2</fullName>
    </recommendedName>
</protein>
<evidence type="ECO:0000313" key="2">
    <source>
        <dbReference type="Proteomes" id="UP000472266"/>
    </source>
</evidence>
<name>A0A672VCT4_STRHB</name>
<dbReference type="OMA" id="KLWAQSL"/>
<accession>A0A672VCT4</accession>
<reference evidence="1" key="2">
    <citation type="submission" date="2025-08" db="UniProtKB">
        <authorList>
            <consortium name="Ensembl"/>
        </authorList>
    </citation>
    <scope>IDENTIFICATION</scope>
</reference>
<sequence length="205" mass="22656">MSEFRIHHDVNELLSLLHVHGGEGAEVYIDLLQKNRTPYVTTAVSAHSVKVKIAEFSRTPEDFLKKYDELKSKNTRHLDSLVYLLSKLTEDKETLQYLQQNAKERAELAANAATSGSTNFSIPSSTSKISLQELEELRKQLGSVTANSSVQQVLSLPKLPHPWQGSRPGWTQGLGATCSSGRCPCPWQGVGTGWALRSLPTQTIL</sequence>
<organism evidence="1 2">
    <name type="scientific">Strigops habroptila</name>
    <name type="common">Kakapo</name>
    <dbReference type="NCBI Taxonomy" id="2489341"/>
    <lineage>
        <taxon>Eukaryota</taxon>
        <taxon>Metazoa</taxon>
        <taxon>Chordata</taxon>
        <taxon>Craniata</taxon>
        <taxon>Vertebrata</taxon>
        <taxon>Euteleostomi</taxon>
        <taxon>Archelosauria</taxon>
        <taxon>Archosauria</taxon>
        <taxon>Dinosauria</taxon>
        <taxon>Saurischia</taxon>
        <taxon>Theropoda</taxon>
        <taxon>Coelurosauria</taxon>
        <taxon>Aves</taxon>
        <taxon>Neognathae</taxon>
        <taxon>Neoaves</taxon>
        <taxon>Telluraves</taxon>
        <taxon>Australaves</taxon>
        <taxon>Psittaciformes</taxon>
        <taxon>Psittacidae</taxon>
        <taxon>Strigops</taxon>
    </lineage>
</organism>
<reference evidence="1" key="3">
    <citation type="submission" date="2025-09" db="UniProtKB">
        <authorList>
            <consortium name="Ensembl"/>
        </authorList>
    </citation>
    <scope>IDENTIFICATION</scope>
</reference>
<proteinExistence type="predicted"/>
<evidence type="ECO:0008006" key="3">
    <source>
        <dbReference type="Google" id="ProtNLM"/>
    </source>
</evidence>
<dbReference type="GeneTree" id="ENSGT00940000156697"/>